<dbReference type="Gene3D" id="2.40.70.10">
    <property type="entry name" value="Acid Proteases"/>
    <property type="match status" value="1"/>
</dbReference>
<reference evidence="7 8" key="1">
    <citation type="journal article" date="2013" name="Curr. Biol.">
        <title>The Genome of the Foraminiferan Reticulomyxa filosa.</title>
        <authorList>
            <person name="Glockner G."/>
            <person name="Hulsmann N."/>
            <person name="Schleicher M."/>
            <person name="Noegel A.A."/>
            <person name="Eichinger L."/>
            <person name="Gallinger C."/>
            <person name="Pawlowski J."/>
            <person name="Sierra R."/>
            <person name="Euteneuer U."/>
            <person name="Pillet L."/>
            <person name="Moustafa A."/>
            <person name="Platzer M."/>
            <person name="Groth M."/>
            <person name="Szafranski K."/>
            <person name="Schliwa M."/>
        </authorList>
    </citation>
    <scope>NUCLEOTIDE SEQUENCE [LARGE SCALE GENOMIC DNA]</scope>
</reference>
<protein>
    <submittedName>
        <fullName evidence="7">Cathepsin D</fullName>
    </submittedName>
</protein>
<proteinExistence type="inferred from homology"/>
<dbReference type="InterPro" id="IPR021109">
    <property type="entry name" value="Peptidase_aspartic_dom_sf"/>
</dbReference>
<dbReference type="Proteomes" id="UP000023152">
    <property type="component" value="Unassembled WGS sequence"/>
</dbReference>
<dbReference type="PRINTS" id="PR00792">
    <property type="entry name" value="PEPSIN"/>
</dbReference>
<dbReference type="InterPro" id="IPR001461">
    <property type="entry name" value="Aspartic_peptidase_A1"/>
</dbReference>
<organism evidence="7 8">
    <name type="scientific">Reticulomyxa filosa</name>
    <dbReference type="NCBI Taxonomy" id="46433"/>
    <lineage>
        <taxon>Eukaryota</taxon>
        <taxon>Sar</taxon>
        <taxon>Rhizaria</taxon>
        <taxon>Retaria</taxon>
        <taxon>Foraminifera</taxon>
        <taxon>Monothalamids</taxon>
        <taxon>Reticulomyxidae</taxon>
        <taxon>Reticulomyxa</taxon>
    </lineage>
</organism>
<evidence type="ECO:0000256" key="1">
    <source>
        <dbReference type="ARBA" id="ARBA00007447"/>
    </source>
</evidence>
<name>X6M0H0_RETFI</name>
<evidence type="ECO:0000259" key="6">
    <source>
        <dbReference type="PROSITE" id="PS51767"/>
    </source>
</evidence>
<evidence type="ECO:0000256" key="4">
    <source>
        <dbReference type="RuleBase" id="RU000454"/>
    </source>
</evidence>
<dbReference type="PANTHER" id="PTHR47966">
    <property type="entry name" value="BETA-SITE APP-CLEAVING ENZYME, ISOFORM A-RELATED"/>
    <property type="match status" value="1"/>
</dbReference>
<dbReference type="InterPro" id="IPR001969">
    <property type="entry name" value="Aspartic_peptidase_AS"/>
</dbReference>
<keyword evidence="8" id="KW-1185">Reference proteome</keyword>
<keyword evidence="2 4" id="KW-0645">Protease</keyword>
<dbReference type="InterPro" id="IPR033121">
    <property type="entry name" value="PEPTIDASE_A1"/>
</dbReference>
<evidence type="ECO:0000256" key="5">
    <source>
        <dbReference type="SAM" id="MobiDB-lite"/>
    </source>
</evidence>
<feature type="domain" description="Peptidase A1" evidence="6">
    <location>
        <begin position="1"/>
        <end position="188"/>
    </location>
</feature>
<dbReference type="PROSITE" id="PS51767">
    <property type="entry name" value="PEPTIDASE_A1"/>
    <property type="match status" value="1"/>
</dbReference>
<sequence>MWNEGYLDEQVFSWYLQEDDSSDGELVLGGTNPNHYTGDIFYTPVIEEAWYVVSMKGGVNYGSSTYKSAVKAIIDSGTSFIIGPPSDVSRIASAMGATSDGYGNYYFQKYPTSPGTINFILGNSTHSMSLAVSSQSYILKFQGISYLAMTGENIYDSNGIDLMWILGDVFMREWYSIFDVGNERMGFAKAIQPTTTSKPTTNKSNKPTTSKPTVAPIPTTSKPTVAPIPTTLKPTVAPSPTTLKPTVSPLVSETTNFVNTTSHQIKSCHFLHVHFSFFFFNELQKIQTKKYSTIFIRIVLSFREIHFKKKKLNNNKIIYSFILEIHFFYLIRLANFEYIIIKYFQLFLKCELNIIDSKFFKRHRILICIGLVIQDNLVKKTMEAGSEIVSSFFALIKKKRVHK</sequence>
<dbReference type="EMBL" id="ASPP01027114">
    <property type="protein sequence ID" value="ETO06465.1"/>
    <property type="molecule type" value="Genomic_DNA"/>
</dbReference>
<dbReference type="GO" id="GO:0004190">
    <property type="term" value="F:aspartic-type endopeptidase activity"/>
    <property type="evidence" value="ECO:0007669"/>
    <property type="project" value="UniProtKB-KW"/>
</dbReference>
<feature type="compositionally biased region" description="Low complexity" evidence="5">
    <location>
        <begin position="193"/>
        <end position="213"/>
    </location>
</feature>
<dbReference type="GO" id="GO:0006508">
    <property type="term" value="P:proteolysis"/>
    <property type="evidence" value="ECO:0007669"/>
    <property type="project" value="UniProtKB-KW"/>
</dbReference>
<dbReference type="PROSITE" id="PS00141">
    <property type="entry name" value="ASP_PROTEASE"/>
    <property type="match status" value="1"/>
</dbReference>
<evidence type="ECO:0000256" key="2">
    <source>
        <dbReference type="ARBA" id="ARBA00022670"/>
    </source>
</evidence>
<keyword evidence="3 4" id="KW-0064">Aspartyl protease</keyword>
<feature type="region of interest" description="Disordered" evidence="5">
    <location>
        <begin position="191"/>
        <end position="220"/>
    </location>
</feature>
<comment type="caution">
    <text evidence="7">The sequence shown here is derived from an EMBL/GenBank/DDBJ whole genome shotgun (WGS) entry which is preliminary data.</text>
</comment>
<dbReference type="PANTHER" id="PTHR47966:SF51">
    <property type="entry name" value="BETA-SITE APP-CLEAVING ENZYME, ISOFORM A-RELATED"/>
    <property type="match status" value="1"/>
</dbReference>
<accession>X6M0H0</accession>
<evidence type="ECO:0000256" key="3">
    <source>
        <dbReference type="ARBA" id="ARBA00022750"/>
    </source>
</evidence>
<evidence type="ECO:0000313" key="7">
    <source>
        <dbReference type="EMBL" id="ETO06465.1"/>
    </source>
</evidence>
<comment type="similarity">
    <text evidence="1 4">Belongs to the peptidase A1 family.</text>
</comment>
<dbReference type="Pfam" id="PF00026">
    <property type="entry name" value="Asp"/>
    <property type="match status" value="1"/>
</dbReference>
<dbReference type="AlphaFoldDB" id="X6M0H0"/>
<evidence type="ECO:0000313" key="8">
    <source>
        <dbReference type="Proteomes" id="UP000023152"/>
    </source>
</evidence>
<dbReference type="SUPFAM" id="SSF50630">
    <property type="entry name" value="Acid proteases"/>
    <property type="match status" value="1"/>
</dbReference>
<dbReference type="OrthoDB" id="771136at2759"/>
<gene>
    <name evidence="7" type="ORF">RFI_30928</name>
</gene>
<keyword evidence="4" id="KW-0378">Hydrolase</keyword>